<keyword evidence="1" id="KW-0596">Phosphopantetheine</keyword>
<dbReference type="InterPro" id="IPR036291">
    <property type="entry name" value="NAD(P)-bd_dom_sf"/>
</dbReference>
<dbReference type="PROSITE" id="PS50075">
    <property type="entry name" value="CARRIER"/>
    <property type="match status" value="1"/>
</dbReference>
<dbReference type="InterPro" id="IPR011032">
    <property type="entry name" value="GroES-like_sf"/>
</dbReference>
<dbReference type="SMART" id="SM00825">
    <property type="entry name" value="PKS_KS"/>
    <property type="match status" value="1"/>
</dbReference>
<feature type="active site" description="Proton donor; for dehydratase activity" evidence="5">
    <location>
        <position position="1101"/>
    </location>
</feature>
<dbReference type="Gene3D" id="3.30.70.3290">
    <property type="match status" value="1"/>
</dbReference>
<dbReference type="InterPro" id="IPR016036">
    <property type="entry name" value="Malonyl_transacylase_ACP-bd"/>
</dbReference>
<dbReference type="SMART" id="SM00822">
    <property type="entry name" value="PKS_KR"/>
    <property type="match status" value="1"/>
</dbReference>
<dbReference type="Pfam" id="PF13602">
    <property type="entry name" value="ADH_zinc_N_2"/>
    <property type="match status" value="1"/>
</dbReference>
<feature type="domain" description="PKS/mFAS DH" evidence="8">
    <location>
        <begin position="911"/>
        <end position="1188"/>
    </location>
</feature>
<dbReference type="InterPro" id="IPR049552">
    <property type="entry name" value="PKS_DH_N"/>
</dbReference>
<dbReference type="SMART" id="SM00826">
    <property type="entry name" value="PKS_DH"/>
    <property type="match status" value="1"/>
</dbReference>
<dbReference type="InterPro" id="IPR020843">
    <property type="entry name" value="ER"/>
</dbReference>
<dbReference type="InterPro" id="IPR020807">
    <property type="entry name" value="PKS_DH"/>
</dbReference>
<evidence type="ECO:0000313" key="10">
    <source>
        <dbReference type="Proteomes" id="UP000315321"/>
    </source>
</evidence>
<protein>
    <submittedName>
        <fullName evidence="9">SDR family NAD(P)-dependent oxidoreductase</fullName>
    </submittedName>
</protein>
<dbReference type="SMART" id="SM00829">
    <property type="entry name" value="PKS_ER"/>
    <property type="match status" value="1"/>
</dbReference>
<dbReference type="SUPFAM" id="SSF55048">
    <property type="entry name" value="Probable ACP-binding domain of malonyl-CoA ACP transacylase"/>
    <property type="match status" value="1"/>
</dbReference>
<dbReference type="Pfam" id="PF00698">
    <property type="entry name" value="Acyl_transf_1"/>
    <property type="match status" value="1"/>
</dbReference>
<dbReference type="Pfam" id="PF14765">
    <property type="entry name" value="PS-DH"/>
    <property type="match status" value="1"/>
</dbReference>
<dbReference type="SMART" id="SM00823">
    <property type="entry name" value="PKS_PP"/>
    <property type="match status" value="1"/>
</dbReference>
<dbReference type="PROSITE" id="PS52019">
    <property type="entry name" value="PKS_MFAS_DH"/>
    <property type="match status" value="1"/>
</dbReference>
<dbReference type="Pfam" id="PF00550">
    <property type="entry name" value="PP-binding"/>
    <property type="match status" value="1"/>
</dbReference>
<gene>
    <name evidence="9" type="ORF">FO470_11205</name>
</gene>
<accession>A0ABY3DQN7</accession>
<evidence type="ECO:0000256" key="4">
    <source>
        <dbReference type="ARBA" id="ARBA00023268"/>
    </source>
</evidence>
<dbReference type="InterPro" id="IPR013968">
    <property type="entry name" value="PKS_KR"/>
</dbReference>
<dbReference type="SUPFAM" id="SSF50129">
    <property type="entry name" value="GroES-like"/>
    <property type="match status" value="1"/>
</dbReference>
<dbReference type="InterPro" id="IPR020841">
    <property type="entry name" value="PKS_Beta-ketoAc_synthase_dom"/>
</dbReference>
<feature type="region of interest" description="N-terminal hotdog fold" evidence="5">
    <location>
        <begin position="911"/>
        <end position="1028"/>
    </location>
</feature>
<dbReference type="PANTHER" id="PTHR43775">
    <property type="entry name" value="FATTY ACID SYNTHASE"/>
    <property type="match status" value="1"/>
</dbReference>
<feature type="region of interest" description="C-terminal hotdog fold" evidence="5">
    <location>
        <begin position="1041"/>
        <end position="1188"/>
    </location>
</feature>
<dbReference type="SMART" id="SM00827">
    <property type="entry name" value="PKS_AT"/>
    <property type="match status" value="1"/>
</dbReference>
<dbReference type="InterPro" id="IPR016035">
    <property type="entry name" value="Acyl_Trfase/lysoPLipase"/>
</dbReference>
<dbReference type="InterPro" id="IPR016039">
    <property type="entry name" value="Thiolase-like"/>
</dbReference>
<keyword evidence="10" id="KW-1185">Reference proteome</keyword>
<dbReference type="Gene3D" id="3.40.47.10">
    <property type="match status" value="1"/>
</dbReference>
<comment type="caution">
    <text evidence="9">The sequence shown here is derived from an EMBL/GenBank/DDBJ whole genome shotgun (WGS) entry which is preliminary data.</text>
</comment>
<dbReference type="InterPro" id="IPR049900">
    <property type="entry name" value="PKS_mFAS_DH"/>
</dbReference>
<evidence type="ECO:0000259" key="8">
    <source>
        <dbReference type="PROSITE" id="PS52019"/>
    </source>
</evidence>
<dbReference type="CDD" id="cd05195">
    <property type="entry name" value="enoyl_red"/>
    <property type="match status" value="1"/>
</dbReference>
<evidence type="ECO:0000259" key="6">
    <source>
        <dbReference type="PROSITE" id="PS50075"/>
    </source>
</evidence>
<keyword evidence="2" id="KW-0597">Phosphoprotein</keyword>
<evidence type="ECO:0000256" key="5">
    <source>
        <dbReference type="PROSITE-ProRule" id="PRU01363"/>
    </source>
</evidence>
<dbReference type="InterPro" id="IPR013154">
    <property type="entry name" value="ADH-like_N"/>
</dbReference>
<reference evidence="9 10" key="1">
    <citation type="submission" date="2019-07" db="EMBL/GenBank/DDBJ databases">
        <authorList>
            <person name="Grouzdev D.S."/>
        </authorList>
    </citation>
    <scope>NUCLEOTIDE SEQUENCE [LARGE SCALE GENOMIC DNA]</scope>
    <source>
        <strain evidence="9 10">3C</strain>
    </source>
</reference>
<dbReference type="Pfam" id="PF21089">
    <property type="entry name" value="PKS_DH_N"/>
    <property type="match status" value="1"/>
</dbReference>
<dbReference type="InterPro" id="IPR018201">
    <property type="entry name" value="Ketoacyl_synth_AS"/>
</dbReference>
<dbReference type="PROSITE" id="PS51257">
    <property type="entry name" value="PROKAR_LIPOPROTEIN"/>
    <property type="match status" value="1"/>
</dbReference>
<dbReference type="InterPro" id="IPR050091">
    <property type="entry name" value="PKS_NRPS_Biosynth_Enz"/>
</dbReference>
<dbReference type="InterPro" id="IPR009081">
    <property type="entry name" value="PP-bd_ACP"/>
</dbReference>
<feature type="domain" description="Ketosynthase family 3 (KS3)" evidence="7">
    <location>
        <begin position="23"/>
        <end position="443"/>
    </location>
</feature>
<dbReference type="Gene3D" id="3.40.50.720">
    <property type="entry name" value="NAD(P)-binding Rossmann-like Domain"/>
    <property type="match status" value="3"/>
</dbReference>
<dbReference type="InterPro" id="IPR014031">
    <property type="entry name" value="Ketoacyl_synth_C"/>
</dbReference>
<dbReference type="InterPro" id="IPR032821">
    <property type="entry name" value="PKS_assoc"/>
</dbReference>
<dbReference type="Gene3D" id="3.40.366.10">
    <property type="entry name" value="Malonyl-Coenzyme A Acyl Carrier Protein, domain 2"/>
    <property type="match status" value="1"/>
</dbReference>
<dbReference type="PANTHER" id="PTHR43775:SF37">
    <property type="entry name" value="SI:DKEY-61P9.11"/>
    <property type="match status" value="1"/>
</dbReference>
<dbReference type="Pfam" id="PF16197">
    <property type="entry name" value="KAsynt_C_assoc"/>
    <property type="match status" value="1"/>
</dbReference>
<dbReference type="InterPro" id="IPR014043">
    <property type="entry name" value="Acyl_transferase_dom"/>
</dbReference>
<evidence type="ECO:0000256" key="3">
    <source>
        <dbReference type="ARBA" id="ARBA00022679"/>
    </source>
</evidence>
<feature type="domain" description="Carrier" evidence="6">
    <location>
        <begin position="2309"/>
        <end position="2386"/>
    </location>
</feature>
<dbReference type="Pfam" id="PF02801">
    <property type="entry name" value="Ketoacyl-synt_C"/>
    <property type="match status" value="1"/>
</dbReference>
<dbReference type="Gene3D" id="3.10.129.110">
    <property type="entry name" value="Polyketide synthase dehydratase"/>
    <property type="match status" value="1"/>
</dbReference>
<dbReference type="SUPFAM" id="SSF53901">
    <property type="entry name" value="Thiolase-like"/>
    <property type="match status" value="1"/>
</dbReference>
<dbReference type="InterPro" id="IPR001227">
    <property type="entry name" value="Ac_transferase_dom_sf"/>
</dbReference>
<keyword evidence="4" id="KW-0511">Multifunctional enzyme</keyword>
<proteinExistence type="predicted"/>
<dbReference type="Pfam" id="PF00109">
    <property type="entry name" value="ketoacyl-synt"/>
    <property type="match status" value="1"/>
</dbReference>
<dbReference type="SUPFAM" id="SSF47336">
    <property type="entry name" value="ACP-like"/>
    <property type="match status" value="1"/>
</dbReference>
<dbReference type="InterPro" id="IPR036736">
    <property type="entry name" value="ACP-like_sf"/>
</dbReference>
<evidence type="ECO:0000313" key="9">
    <source>
        <dbReference type="EMBL" id="TSJ62126.1"/>
    </source>
</evidence>
<dbReference type="InterPro" id="IPR020806">
    <property type="entry name" value="PKS_PP-bd"/>
</dbReference>
<sequence>MRCRLDRIVHGADAPHAVPPQPVHAAAIVGCACRLPGAADEAAFWSLLARGECSVSEIPADRWSHERFLHPGRGVPGRSYTFAAGVLDDIYGFDPGAFGLSPREAEQIDPQQRLLLELVREAFEDANIPLSAVAGANVGVFVGASSLDHSLHFVADIAAADTHFVTGNALSIVANRISHVYGFTGPSLAIDTACSSSLVAFDRAVKAIESGEIDTAVVAGVNVLASPFNFVGFARAGMLSPTGRCRPFSGSADGYVRAEGGVVTILRRLGPAGAMGATPRAVVMASGTNSDGRTLGIAMPESRAQQRLLEELYAARGIDPDSLAFIEAHGTGTLVGDPAEARAVGEAIGTRRTRPLPIGSVKSNIGHLEPASGLAGLLKALNALERRELPASLHLDTLNEHINFEALNLRPAAEPLALDADARAAGISSFGFGGTNAHAVIRLPEAHEVPTTAASLAPVLMLSAHSAEALSALAEDYAGRLESEAEPERLAHAVAHGRARLEHRLAIPASDPDAPGKLRRIARGGKDGALLRGTARGTGTKVAFVFTGNGGQYAGMGHAAWHASAGFRAAVDEIDAIFEPLAGWSLAAAFRQPPNETTLAATEIAQPLIFALEVALARVLMVSGCKPAAVVGHSVGEIAAAHVAGALNLSDATHLIYWRSRLQAETRGTGLMAFLMASPDRASELIAAAEQPDVVIGAFNAPKGVTLSGPAGAVDAVLRLARRQGVVGKRLGIDYPFHAPGMGPLYEAIIEALAPLVPQAPAIPFVSGLTGEIVDDASLDAGYWWDNIRQPVQFDPAIRTLAQDDSIGIFLEIGPKAVLTGFVREILADVGRPATVLASLQEKDGADEDPIGRTILATLVNGAAMDEARLFGPAAAPGRIDLPKTPWHRQPIRPPRTGEAVDLTGTGGQHHPLLGTRLHGDGREWRGLLDLDSRPFLADHKVGGNAVMPATGLAEMALAAGRETLGTDRLRLEEFDIFSALRLTPGESVETQVRMAADGGVTIGSRARGSQEWAVHARGRVLADAGVPAAEVLPAPPAEEAESVLDADALYAGAARLGLDYGPAFRLVHSARRAGTRIHLDLMPAEAPEPGIYVLPPTLADAALHGLVMAAEVAAQGGPSKAGSAYLPVRFAALTVRSAAPPVRATLTVHRASPRALALDVALFDAEDAEVARIDGVELRAVALAATEEFDRDFRQSLVRLGPARTGTAARIEAFLDAREEVPAADDLLVLDALAYAIAHRAVMAVIGKTATEMPVDIDALVGRGALADERRTTFLALLRLLAEGGLARHTPEEGWRVEADSDLPAPEPLLHEIADTAPDRAAELAIGARLAADLADHLRGAVSISHPVGLIDQWEAGSPAARTVAAQAVALVEAAARDGEAPLAVLLVERHGTTLDGLRTLVASGAISLAVLPADSAARLRLADRISPRVGMTLCEEDALPTADLVLHVDPREPLDATDEATRRLLGTLRPGGALAALRVAPSGFARLLTMDVPPLPHARPLSDARATTEIAILAAATTEPARQRAAAGGIAALYEADAVSCLIGERGHRLDADPADAASAGTGNILVLRLEAGDDAASLAAVMDEVRGLVEAMRAGGKAPALRLVVADNPLGEAPTAAALWAFGRTVINEYPDLDIKLVAIDRPALDAAAVSDLARAIAGLTDERELVLDERGLLAVRIAAAPAPAGEPDAAVRLVMERPGSLDRLTWEPQARRAPGPGEIEIEISAAALNFRDVMFAQGLIGDDMLAHGFAGPTLGFEGGGTVTRVGPDVAGLVPGDEIVAFAPGAFASHATLPAAAALKVPAGMNIEAATTLPVAFLTAWYGLVQCARLEAGETVLIHGAAGGVGLAAMQIAKARGARIVATAGSPEKRALVRLLGADEVHDSRDTLFAERLKAAGGCDVVLNSLAGRAMELSLRALKPFGRFVELGKRDFIANTGLGLRPFARNLTYFGVDADQFIAARPTLVKEMLAELARLFEAGTLRPLPYRLFAADDVRSAFRLMQSSGHVGKILIRPPAFLPTGTAPGPVADAAFAASPEGVHVVVGGTGGFGRETARWLAEHGARHVVVASRRGIIEPPLTVEGAEIVAETLDARDPDACADLLSRLAARYGRVAGIVHTAMVLDDALLRDLDHDRFEAVLAPKVDGARNLDAATAGLDLDYFVLFSSATTLVGNPGQSAYVAANAYLEGLARRRRAEGRPALAVAWGAISDAGVLARDAATSEKLSRRLGLGMLGAAEALDHLGACLATADAPPVSVHAPVDWRAARELAVMRGASFAALRPAFAEDTDSDAEAGMLALIADQSDSEARATVLRLLSAEVGRILRLPGEKIDPTRPLGDIGMDSLMALELDMEMQRRHKVAMPMLGLGAGATLQDVADKVMRKLRPSAETGGDAIPAPGIHLPEEGAGLIDRHLRVEPSAGAIEALQARIGAENRRDGSLLR</sequence>
<dbReference type="Gene3D" id="3.90.180.10">
    <property type="entry name" value="Medium-chain alcohol dehydrogenases, catalytic domain"/>
    <property type="match status" value="1"/>
</dbReference>
<dbReference type="EMBL" id="VMBP01000003">
    <property type="protein sequence ID" value="TSJ62126.1"/>
    <property type="molecule type" value="Genomic_DNA"/>
</dbReference>
<dbReference type="CDD" id="cd00833">
    <property type="entry name" value="PKS"/>
    <property type="match status" value="1"/>
</dbReference>
<evidence type="ECO:0000256" key="2">
    <source>
        <dbReference type="ARBA" id="ARBA00022553"/>
    </source>
</evidence>
<dbReference type="PROSITE" id="PS52004">
    <property type="entry name" value="KS3_2"/>
    <property type="match status" value="1"/>
</dbReference>
<organism evidence="9 10">
    <name type="scientific">Ancylobacter moscoviensis</name>
    <dbReference type="NCBI Taxonomy" id="2597768"/>
    <lineage>
        <taxon>Bacteria</taxon>
        <taxon>Pseudomonadati</taxon>
        <taxon>Pseudomonadota</taxon>
        <taxon>Alphaproteobacteria</taxon>
        <taxon>Hyphomicrobiales</taxon>
        <taxon>Xanthobacteraceae</taxon>
        <taxon>Ancylobacter</taxon>
    </lineage>
</organism>
<dbReference type="Pfam" id="PF08240">
    <property type="entry name" value="ADH_N"/>
    <property type="match status" value="1"/>
</dbReference>
<dbReference type="Pfam" id="PF08659">
    <property type="entry name" value="KR"/>
    <property type="match status" value="1"/>
</dbReference>
<dbReference type="Gene3D" id="1.10.1200.10">
    <property type="entry name" value="ACP-like"/>
    <property type="match status" value="1"/>
</dbReference>
<dbReference type="InterPro" id="IPR002364">
    <property type="entry name" value="Quin_OxRdtase/zeta-crystal_CS"/>
</dbReference>
<dbReference type="InterPro" id="IPR042104">
    <property type="entry name" value="PKS_dehydratase_sf"/>
</dbReference>
<dbReference type="InterPro" id="IPR049551">
    <property type="entry name" value="PKS_DH_C"/>
</dbReference>
<dbReference type="SUPFAM" id="SSF51735">
    <property type="entry name" value="NAD(P)-binding Rossmann-fold domains"/>
    <property type="match status" value="3"/>
</dbReference>
<dbReference type="Proteomes" id="UP000315321">
    <property type="component" value="Unassembled WGS sequence"/>
</dbReference>
<dbReference type="InterPro" id="IPR014030">
    <property type="entry name" value="Ketoacyl_synth_N"/>
</dbReference>
<evidence type="ECO:0000259" key="7">
    <source>
        <dbReference type="PROSITE" id="PS52004"/>
    </source>
</evidence>
<evidence type="ECO:0000256" key="1">
    <source>
        <dbReference type="ARBA" id="ARBA00022450"/>
    </source>
</evidence>
<dbReference type="SUPFAM" id="SSF52151">
    <property type="entry name" value="FabD/lysophospholipase-like"/>
    <property type="match status" value="1"/>
</dbReference>
<keyword evidence="3" id="KW-0808">Transferase</keyword>
<dbReference type="InterPro" id="IPR057326">
    <property type="entry name" value="KR_dom"/>
</dbReference>
<dbReference type="PROSITE" id="PS01162">
    <property type="entry name" value="QOR_ZETA_CRYSTAL"/>
    <property type="match status" value="1"/>
</dbReference>
<dbReference type="PROSITE" id="PS00606">
    <property type="entry name" value="KS3_1"/>
    <property type="match status" value="1"/>
</dbReference>
<feature type="active site" description="Proton acceptor; for dehydratase activity" evidence="5">
    <location>
        <position position="940"/>
    </location>
</feature>
<name>A0ABY3DQN7_9HYPH</name>